<keyword evidence="1" id="KW-0812">Transmembrane</keyword>
<accession>A0A0F0KS58</accession>
<dbReference type="EMBL" id="JYIV01000024">
    <property type="protein sequence ID" value="KJL22965.1"/>
    <property type="molecule type" value="Genomic_DNA"/>
</dbReference>
<feature type="transmembrane region" description="Helical" evidence="1">
    <location>
        <begin position="30"/>
        <end position="49"/>
    </location>
</feature>
<evidence type="ECO:0000313" key="3">
    <source>
        <dbReference type="Proteomes" id="UP000033725"/>
    </source>
</evidence>
<comment type="caution">
    <text evidence="2">The sequence shown here is derived from an EMBL/GenBank/DDBJ whole genome shotgun (WGS) entry which is preliminary data.</text>
</comment>
<dbReference type="Proteomes" id="UP000033725">
    <property type="component" value="Unassembled WGS sequence"/>
</dbReference>
<keyword evidence="1" id="KW-1133">Transmembrane helix</keyword>
<feature type="transmembrane region" description="Helical" evidence="1">
    <location>
        <begin position="106"/>
        <end position="129"/>
    </location>
</feature>
<reference evidence="2 3" key="1">
    <citation type="submission" date="2015-02" db="EMBL/GenBank/DDBJ databases">
        <title>Draft genome sequences of ten Microbacterium spp. with emphasis on heavy metal contaminated environments.</title>
        <authorList>
            <person name="Corretto E."/>
        </authorList>
    </citation>
    <scope>NUCLEOTIDE SEQUENCE [LARGE SCALE GENOMIC DNA]</scope>
    <source>
        <strain evidence="2 3">BEL163</strain>
    </source>
</reference>
<feature type="transmembrane region" description="Helical" evidence="1">
    <location>
        <begin position="75"/>
        <end position="94"/>
    </location>
</feature>
<proteinExistence type="predicted"/>
<feature type="transmembrane region" description="Helical" evidence="1">
    <location>
        <begin position="5"/>
        <end position="24"/>
    </location>
</feature>
<dbReference type="AlphaFoldDB" id="A0A0F0KS58"/>
<feature type="transmembrane region" description="Helical" evidence="1">
    <location>
        <begin position="178"/>
        <end position="200"/>
    </location>
</feature>
<evidence type="ECO:0000256" key="1">
    <source>
        <dbReference type="SAM" id="Phobius"/>
    </source>
</evidence>
<gene>
    <name evidence="2" type="ORF">RN51_01711</name>
</gene>
<dbReference type="PATRIC" id="fig|82380.10.peg.1720"/>
<evidence type="ECO:0000313" key="2">
    <source>
        <dbReference type="EMBL" id="KJL22965.1"/>
    </source>
</evidence>
<evidence type="ECO:0008006" key="4">
    <source>
        <dbReference type="Google" id="ProtNLM"/>
    </source>
</evidence>
<organism evidence="2 3">
    <name type="scientific">Microbacterium oxydans</name>
    <dbReference type="NCBI Taxonomy" id="82380"/>
    <lineage>
        <taxon>Bacteria</taxon>
        <taxon>Bacillati</taxon>
        <taxon>Actinomycetota</taxon>
        <taxon>Actinomycetes</taxon>
        <taxon>Micrococcales</taxon>
        <taxon>Microbacteriaceae</taxon>
        <taxon>Microbacterium</taxon>
    </lineage>
</organism>
<name>A0A0F0KS58_9MICO</name>
<keyword evidence="1" id="KW-0472">Membrane</keyword>
<protein>
    <recommendedName>
        <fullName evidence="4">ABC-2 family transporter protein</fullName>
    </recommendedName>
</protein>
<sequence length="209" mass="21261">MRLTWLGPAAGYLIVVVALMPYSAPLPSMLPILGIGSLLVGAWVSVTTIDGDDPSQKSVVALASGGRVRARAGEALASFLFVSGLSVLGLTAAFVRASPAPTPHAIVPQASGCLLALASSALVGVALGYVGAWPVLQRTPLTLGVVFLAAVALIIVPMSPMNTLLMRVDDHVDLLGVVAASAGMLLIAAACFGVGSLLAVRRWRLTSPS</sequence>
<feature type="transmembrane region" description="Helical" evidence="1">
    <location>
        <begin position="141"/>
        <end position="158"/>
    </location>
</feature>